<evidence type="ECO:0000256" key="8">
    <source>
        <dbReference type="ARBA" id="ARBA00039381"/>
    </source>
</evidence>
<dbReference type="InterPro" id="IPR001851">
    <property type="entry name" value="ABC_transp_permease"/>
</dbReference>
<feature type="transmembrane region" description="Helical" evidence="9">
    <location>
        <begin position="281"/>
        <end position="306"/>
    </location>
</feature>
<feature type="transmembrane region" description="Helical" evidence="9">
    <location>
        <begin position="44"/>
        <end position="66"/>
    </location>
</feature>
<evidence type="ECO:0000256" key="6">
    <source>
        <dbReference type="ARBA" id="ARBA00022989"/>
    </source>
</evidence>
<reference evidence="10 11" key="1">
    <citation type="submission" date="2016-11" db="EMBL/GenBank/DDBJ databases">
        <authorList>
            <person name="Jaros S."/>
            <person name="Januszkiewicz K."/>
            <person name="Wedrychowicz H."/>
        </authorList>
    </citation>
    <scope>NUCLEOTIDE SEQUENCE [LARGE SCALE GENOMIC DNA]</scope>
    <source>
        <strain evidence="10 11">DSM 14828</strain>
    </source>
</reference>
<keyword evidence="5 9" id="KW-0812">Transmembrane</keyword>
<gene>
    <name evidence="10" type="ORF">SAMN02746064_01156</name>
</gene>
<organism evidence="10 11">
    <name type="scientific">Alkalibacter saccharofermentans DSM 14828</name>
    <dbReference type="NCBI Taxonomy" id="1120975"/>
    <lineage>
        <taxon>Bacteria</taxon>
        <taxon>Bacillati</taxon>
        <taxon>Bacillota</taxon>
        <taxon>Clostridia</taxon>
        <taxon>Eubacteriales</taxon>
        <taxon>Eubacteriaceae</taxon>
        <taxon>Alkalibacter</taxon>
    </lineage>
</organism>
<evidence type="ECO:0000256" key="9">
    <source>
        <dbReference type="SAM" id="Phobius"/>
    </source>
</evidence>
<keyword evidence="7 9" id="KW-0472">Membrane</keyword>
<evidence type="ECO:0000256" key="4">
    <source>
        <dbReference type="ARBA" id="ARBA00022519"/>
    </source>
</evidence>
<keyword evidence="6 9" id="KW-1133">Transmembrane helix</keyword>
<dbReference type="Proteomes" id="UP000184251">
    <property type="component" value="Unassembled WGS sequence"/>
</dbReference>
<dbReference type="OrthoDB" id="1765588at2"/>
<feature type="transmembrane region" description="Helical" evidence="9">
    <location>
        <begin position="122"/>
        <end position="142"/>
    </location>
</feature>
<keyword evidence="4" id="KW-0997">Cell inner membrane</keyword>
<evidence type="ECO:0000256" key="1">
    <source>
        <dbReference type="ARBA" id="ARBA00004651"/>
    </source>
</evidence>
<feature type="transmembrane region" description="Helical" evidence="9">
    <location>
        <begin position="241"/>
        <end position="261"/>
    </location>
</feature>
<evidence type="ECO:0000256" key="5">
    <source>
        <dbReference type="ARBA" id="ARBA00022692"/>
    </source>
</evidence>
<evidence type="ECO:0000313" key="10">
    <source>
        <dbReference type="EMBL" id="SHE75836.1"/>
    </source>
</evidence>
<dbReference type="PANTHER" id="PTHR32196:SF71">
    <property type="entry name" value="AUTOINDUCER 2 IMPORT SYSTEM PERMEASE PROTEIN LSRD"/>
    <property type="match status" value="1"/>
</dbReference>
<dbReference type="GO" id="GO:0022857">
    <property type="term" value="F:transmembrane transporter activity"/>
    <property type="evidence" value="ECO:0007669"/>
    <property type="project" value="InterPro"/>
</dbReference>
<sequence length="319" mass="34140">MRRSFLSIKESPLFARVLPVLILIAISVVFTIMTNGKFSEPRNLMLIINQAMITATIATGAVFIFGTGNVNIAMGASTSLVATIAVMVYLSTQSIPLMILSGIAMGVVIMMLMSILSTMLRVSVMFVSIVMMVLLDAIKQTILGAGTISIPYSITSMMTRVNFTYIAFGIFFILCLVLFHLTSIGRAIKFIGANKYCAEQSGLFMNKYLFLAFTITGIGVGLASMMIILRTGSINASTASSLNMDVVLAIVLGGMSVFGGSRSFVYAGVLGAITVTLLNNGLLMLGVSPTILQLVRGIFFLTLIFAGQKRPEMLPSGEI</sequence>
<dbReference type="AlphaFoldDB" id="A0A1M4W3P0"/>
<proteinExistence type="predicted"/>
<dbReference type="EMBL" id="FQTU01000006">
    <property type="protein sequence ID" value="SHE75836.1"/>
    <property type="molecule type" value="Genomic_DNA"/>
</dbReference>
<dbReference type="STRING" id="1120975.SAMN02746064_01156"/>
<evidence type="ECO:0000256" key="7">
    <source>
        <dbReference type="ARBA" id="ARBA00023136"/>
    </source>
</evidence>
<feature type="transmembrane region" description="Helical" evidence="9">
    <location>
        <begin position="97"/>
        <end position="116"/>
    </location>
</feature>
<evidence type="ECO:0000313" key="11">
    <source>
        <dbReference type="Proteomes" id="UP000184251"/>
    </source>
</evidence>
<protein>
    <recommendedName>
        <fullName evidence="8">Autoinducer 2 import system permease protein LsrD</fullName>
    </recommendedName>
</protein>
<keyword evidence="11" id="KW-1185">Reference proteome</keyword>
<feature type="transmembrane region" description="Helical" evidence="9">
    <location>
        <begin position="13"/>
        <end position="32"/>
    </location>
</feature>
<dbReference type="GO" id="GO:0005886">
    <property type="term" value="C:plasma membrane"/>
    <property type="evidence" value="ECO:0007669"/>
    <property type="project" value="UniProtKB-SubCell"/>
</dbReference>
<dbReference type="Pfam" id="PF02653">
    <property type="entry name" value="BPD_transp_2"/>
    <property type="match status" value="1"/>
</dbReference>
<evidence type="ECO:0000256" key="3">
    <source>
        <dbReference type="ARBA" id="ARBA00022475"/>
    </source>
</evidence>
<evidence type="ECO:0000256" key="2">
    <source>
        <dbReference type="ARBA" id="ARBA00022448"/>
    </source>
</evidence>
<keyword evidence="2" id="KW-0813">Transport</keyword>
<feature type="transmembrane region" description="Helical" evidence="9">
    <location>
        <begin position="72"/>
        <end position="90"/>
    </location>
</feature>
<comment type="subcellular location">
    <subcellularLocation>
        <location evidence="1">Cell membrane</location>
        <topology evidence="1">Multi-pass membrane protein</topology>
    </subcellularLocation>
</comment>
<feature type="transmembrane region" description="Helical" evidence="9">
    <location>
        <begin position="208"/>
        <end position="229"/>
    </location>
</feature>
<accession>A0A1M4W3P0</accession>
<feature type="transmembrane region" description="Helical" evidence="9">
    <location>
        <begin position="163"/>
        <end position="188"/>
    </location>
</feature>
<dbReference type="PANTHER" id="PTHR32196">
    <property type="entry name" value="ABC TRANSPORTER PERMEASE PROTEIN YPHD-RELATED-RELATED"/>
    <property type="match status" value="1"/>
</dbReference>
<name>A0A1M4W3P0_9FIRM</name>
<keyword evidence="3" id="KW-1003">Cell membrane</keyword>
<dbReference type="RefSeq" id="WP_084117018.1">
    <property type="nucleotide sequence ID" value="NZ_FQTU01000006.1"/>
</dbReference>